<name>A0ACB7CFH6_9ASCO</name>
<sequence>MRSAATKINWTKLRSCYGLNTSTVSSLLEFQKRNSDAWTKVGALQEQVQDINFDHYRSILRNHSVLNEIEKDVKAFRPLKYNTVSQIKTIDQFETKALENAKKTAENVTAELVLLEKTLLNIQKARPIEDLTVNDVLTACPEIEKKVEKMIEKEQWSVPGYKEKFGNLTIMLAATLGSKSSLKKLQKREILSVNVPKACKYLSEPPEPLALRLSSNLMMGVTRIFDQKREILSVNVPKACKYLSEPPEPLALRLSSNLMMGVTRIFDQQYGFLYTDVQLAHAKIRKELITMTVEKANIDLPPAKTRSDLFTLSDDPTFIPDLNDYGWSGSLPLLETSFDIEMGLQEDSSSSINLSETPVSFSQHILPRSSFSGSNTTSKLEFAGSISRSAINMSSLIEKDNDILGSAGDDVLFDFEFNEDGEIRKIDNEQKHPENFIQKHDNISFRLDSDEGEENVRREHAEARKRKKLNHTFGETLIAYEEVDENALNEYTEAEILETKDPSFIPQNRAEEISSDIHENDNQQRKKRKLTKPKTDISTELLSEDLISWRDNYVKNMEKQSILRTRKLQEKAAINNVSFFMSNCLNEIMHPALKTLFLVNPKQENLNQKKRTRENELNHEPFNSKTNDSYMKVRRSTVEMQSNFEEDIEVGRHVDEELTRRTSSLMPWNQSRISSRAGSIGPGMASISFDTPKMGGVGQISSTGRKSRLTASPLDDRLDNIDMNIEEDRIEDFDIFGTTNLDAHTISHDDYQSTIMEKELYNFLEYTQARIYQKEKDRAITFEELVPVSNSSRSVASQALCHVLCKIVLASRNILTVHQAEPYEDIWIKLN</sequence>
<reference evidence="1 2" key="1">
    <citation type="journal article" date="2021" name="Commun. Biol.">
        <title>Genomic insights into the host specific adaptation of the Pneumocystis genus.</title>
        <authorList>
            <person name="Cisse O.H."/>
            <person name="Ma L."/>
            <person name="Dekker J.P."/>
            <person name="Khil P.P."/>
            <person name="Youn J.-H."/>
            <person name="Brenchley J.M."/>
            <person name="Blair R."/>
            <person name="Pahar B."/>
            <person name="Chabe M."/>
            <person name="Van Rompay K.K.A."/>
            <person name="Keesler R."/>
            <person name="Sukura A."/>
            <person name="Hirsch V."/>
            <person name="Kutty G."/>
            <person name="Liu Y."/>
            <person name="Peng L."/>
            <person name="Chen J."/>
            <person name="Song J."/>
            <person name="Weissenbacher-Lang C."/>
            <person name="Xu J."/>
            <person name="Upham N.S."/>
            <person name="Stajich J.E."/>
            <person name="Cuomo C.A."/>
            <person name="Cushion M.T."/>
            <person name="Kovacs J.A."/>
        </authorList>
    </citation>
    <scope>NUCLEOTIDE SEQUENCE [LARGE SCALE GENOMIC DNA]</scope>
    <source>
        <strain evidence="1 2">RABM</strain>
    </source>
</reference>
<accession>A0ACB7CFH6</accession>
<dbReference type="EMBL" id="JABTEG010000001">
    <property type="protein sequence ID" value="KAG4306341.1"/>
    <property type="molecule type" value="Genomic_DNA"/>
</dbReference>
<organism evidence="1 2">
    <name type="scientific">Pneumocystis oryctolagi</name>
    <dbReference type="NCBI Taxonomy" id="42067"/>
    <lineage>
        <taxon>Eukaryota</taxon>
        <taxon>Fungi</taxon>
        <taxon>Dikarya</taxon>
        <taxon>Ascomycota</taxon>
        <taxon>Taphrinomycotina</taxon>
        <taxon>Pneumocystomycetes</taxon>
        <taxon>Pneumocystaceae</taxon>
        <taxon>Pneumocystis</taxon>
    </lineage>
</organism>
<proteinExistence type="predicted"/>
<evidence type="ECO:0000313" key="2">
    <source>
        <dbReference type="Proteomes" id="UP000768646"/>
    </source>
</evidence>
<dbReference type="Proteomes" id="UP000768646">
    <property type="component" value="Unassembled WGS sequence"/>
</dbReference>
<evidence type="ECO:0000313" key="1">
    <source>
        <dbReference type="EMBL" id="KAG4306341.1"/>
    </source>
</evidence>
<protein>
    <submittedName>
        <fullName evidence="1">Uncharacterized protein</fullName>
    </submittedName>
</protein>
<gene>
    <name evidence="1" type="ORF">PORY_000329</name>
</gene>
<comment type="caution">
    <text evidence="1">The sequence shown here is derived from an EMBL/GenBank/DDBJ whole genome shotgun (WGS) entry which is preliminary data.</text>
</comment>
<keyword evidence="2" id="KW-1185">Reference proteome</keyword>